<reference evidence="1 2" key="1">
    <citation type="submission" date="2019-11" db="EMBL/GenBank/DDBJ databases">
        <title>Comparative genomics of hydrocarbon-degrading Desulfosarcina strains.</title>
        <authorList>
            <person name="Watanabe M."/>
            <person name="Kojima H."/>
            <person name="Fukui M."/>
        </authorList>
    </citation>
    <scope>NUCLEOTIDE SEQUENCE [LARGE SCALE GENOMIC DNA]</scope>
    <source>
        <strain evidence="1 2">PP31</strain>
    </source>
</reference>
<evidence type="ECO:0000313" key="2">
    <source>
        <dbReference type="Proteomes" id="UP000427769"/>
    </source>
</evidence>
<dbReference type="AlphaFoldDB" id="A0A5K7ZDI4"/>
<protein>
    <submittedName>
        <fullName evidence="1">Uncharacterized protein</fullName>
    </submittedName>
</protein>
<dbReference type="EMBL" id="AP021875">
    <property type="protein sequence ID" value="BBO77773.1"/>
    <property type="molecule type" value="Genomic_DNA"/>
</dbReference>
<evidence type="ECO:0000313" key="1">
    <source>
        <dbReference type="EMBL" id="BBO77773.1"/>
    </source>
</evidence>
<name>A0A5K7ZDI4_9BACT</name>
<organism evidence="1 2">
    <name type="scientific">Desulfosarcina widdelii</name>
    <dbReference type="NCBI Taxonomy" id="947919"/>
    <lineage>
        <taxon>Bacteria</taxon>
        <taxon>Pseudomonadati</taxon>
        <taxon>Thermodesulfobacteriota</taxon>
        <taxon>Desulfobacteria</taxon>
        <taxon>Desulfobacterales</taxon>
        <taxon>Desulfosarcinaceae</taxon>
        <taxon>Desulfosarcina</taxon>
    </lineage>
</organism>
<proteinExistence type="predicted"/>
<dbReference type="KEGG" id="dwd:DSCW_51900"/>
<dbReference type="Proteomes" id="UP000427769">
    <property type="component" value="Chromosome"/>
</dbReference>
<keyword evidence="2" id="KW-1185">Reference proteome</keyword>
<sequence>MQGWSIHRIDERVLPLEWVWLFLPLRTDGHDVVGGVRHHLTRAPQTALRRAIHGRCMIPGQFEIAALKTMKPRPPVKMLVPLDQGS</sequence>
<accession>A0A5K7ZDI4</accession>
<gene>
    <name evidence="1" type="ORF">DSCW_51900</name>
</gene>